<evidence type="ECO:0000313" key="2">
    <source>
        <dbReference type="Proteomes" id="UP000032304"/>
    </source>
</evidence>
<keyword evidence="2" id="KW-1185">Reference proteome</keyword>
<organism evidence="1 2">
    <name type="scientific">Gossypium raimondii</name>
    <name type="common">Peruvian cotton</name>
    <name type="synonym">Gossypium klotzschianum subsp. raimondii</name>
    <dbReference type="NCBI Taxonomy" id="29730"/>
    <lineage>
        <taxon>Eukaryota</taxon>
        <taxon>Viridiplantae</taxon>
        <taxon>Streptophyta</taxon>
        <taxon>Embryophyta</taxon>
        <taxon>Tracheophyta</taxon>
        <taxon>Spermatophyta</taxon>
        <taxon>Magnoliopsida</taxon>
        <taxon>eudicotyledons</taxon>
        <taxon>Gunneridae</taxon>
        <taxon>Pentapetalae</taxon>
        <taxon>rosids</taxon>
        <taxon>malvids</taxon>
        <taxon>Malvales</taxon>
        <taxon>Malvaceae</taxon>
        <taxon>Malvoideae</taxon>
        <taxon>Gossypium</taxon>
    </lineage>
</organism>
<sequence>MVYLLGNKKSDSLLSRDSTEGGRQGPSPTSIPIVKFHFSPFKNPEIFVFVPAVKHRSTLFEVIISFEYMFKELKWTGHSLSNKFLKQEDLNNLFVLTSFKRFNKLEPCKLVFVLNSD</sequence>
<gene>
    <name evidence="1" type="ORF">B456_010G030800</name>
</gene>
<dbReference type="AlphaFoldDB" id="A0A0D2U583"/>
<dbReference type="Gramene" id="KJB64054">
    <property type="protein sequence ID" value="KJB64054"/>
    <property type="gene ID" value="B456_010G030800"/>
</dbReference>
<dbReference type="Proteomes" id="UP000032304">
    <property type="component" value="Chromosome 10"/>
</dbReference>
<evidence type="ECO:0000313" key="1">
    <source>
        <dbReference type="EMBL" id="KJB64054.1"/>
    </source>
</evidence>
<proteinExistence type="predicted"/>
<protein>
    <submittedName>
        <fullName evidence="1">Uncharacterized protein</fullName>
    </submittedName>
</protein>
<name>A0A0D2U583_GOSRA</name>
<reference evidence="1 2" key="1">
    <citation type="journal article" date="2012" name="Nature">
        <title>Repeated polyploidization of Gossypium genomes and the evolution of spinnable cotton fibres.</title>
        <authorList>
            <person name="Paterson A.H."/>
            <person name="Wendel J.F."/>
            <person name="Gundlach H."/>
            <person name="Guo H."/>
            <person name="Jenkins J."/>
            <person name="Jin D."/>
            <person name="Llewellyn D."/>
            <person name="Showmaker K.C."/>
            <person name="Shu S."/>
            <person name="Udall J."/>
            <person name="Yoo M.J."/>
            <person name="Byers R."/>
            <person name="Chen W."/>
            <person name="Doron-Faigenboim A."/>
            <person name="Duke M.V."/>
            <person name="Gong L."/>
            <person name="Grimwood J."/>
            <person name="Grover C."/>
            <person name="Grupp K."/>
            <person name="Hu G."/>
            <person name="Lee T.H."/>
            <person name="Li J."/>
            <person name="Lin L."/>
            <person name="Liu T."/>
            <person name="Marler B.S."/>
            <person name="Page J.T."/>
            <person name="Roberts A.W."/>
            <person name="Romanel E."/>
            <person name="Sanders W.S."/>
            <person name="Szadkowski E."/>
            <person name="Tan X."/>
            <person name="Tang H."/>
            <person name="Xu C."/>
            <person name="Wang J."/>
            <person name="Wang Z."/>
            <person name="Zhang D."/>
            <person name="Zhang L."/>
            <person name="Ashrafi H."/>
            <person name="Bedon F."/>
            <person name="Bowers J.E."/>
            <person name="Brubaker C.L."/>
            <person name="Chee P.W."/>
            <person name="Das S."/>
            <person name="Gingle A.R."/>
            <person name="Haigler C.H."/>
            <person name="Harker D."/>
            <person name="Hoffmann L.V."/>
            <person name="Hovav R."/>
            <person name="Jones D.C."/>
            <person name="Lemke C."/>
            <person name="Mansoor S."/>
            <person name="ur Rahman M."/>
            <person name="Rainville L.N."/>
            <person name="Rambani A."/>
            <person name="Reddy U.K."/>
            <person name="Rong J.K."/>
            <person name="Saranga Y."/>
            <person name="Scheffler B.E."/>
            <person name="Scheffler J.A."/>
            <person name="Stelly D.M."/>
            <person name="Triplett B.A."/>
            <person name="Van Deynze A."/>
            <person name="Vaslin M.F."/>
            <person name="Waghmare V.N."/>
            <person name="Walford S.A."/>
            <person name="Wright R.J."/>
            <person name="Zaki E.A."/>
            <person name="Zhang T."/>
            <person name="Dennis E.S."/>
            <person name="Mayer K.F."/>
            <person name="Peterson D.G."/>
            <person name="Rokhsar D.S."/>
            <person name="Wang X."/>
            <person name="Schmutz J."/>
        </authorList>
    </citation>
    <scope>NUCLEOTIDE SEQUENCE [LARGE SCALE GENOMIC DNA]</scope>
</reference>
<accession>A0A0D2U583</accession>
<dbReference type="EMBL" id="CM001749">
    <property type="protein sequence ID" value="KJB64054.1"/>
    <property type="molecule type" value="Genomic_DNA"/>
</dbReference>